<dbReference type="OrthoDB" id="5392605at2759"/>
<evidence type="ECO:0000313" key="4">
    <source>
        <dbReference type="Proteomes" id="UP000799438"/>
    </source>
</evidence>
<dbReference type="RefSeq" id="XP_033399797.1">
    <property type="nucleotide sequence ID" value="XM_033541902.1"/>
</dbReference>
<feature type="transmembrane region" description="Helical" evidence="1">
    <location>
        <begin position="71"/>
        <end position="94"/>
    </location>
</feature>
<evidence type="ECO:0000256" key="1">
    <source>
        <dbReference type="SAM" id="Phobius"/>
    </source>
</evidence>
<feature type="chain" id="PRO_5025384652" description="MARVEL domain-containing protein" evidence="2">
    <location>
        <begin position="27"/>
        <end position="222"/>
    </location>
</feature>
<keyword evidence="4" id="KW-1185">Reference proteome</keyword>
<dbReference type="EMBL" id="ML995480">
    <property type="protein sequence ID" value="KAF2144085.1"/>
    <property type="molecule type" value="Genomic_DNA"/>
</dbReference>
<proteinExistence type="predicted"/>
<sequence length="222" mass="24172">MAHESSRRQLTLLLSVLALLCHSTCALATVYLPDEPLHLARHLTLYCALAAVFSLLGLVGTIRRSATLVSIFANHLLLDAVLTTIPRIILLTFLSTLPSTLCGPNDFPNLFHPPTTPSLPSAAGGASALEPRDGPGGHWSRDRCFVLMNTLLGVVACLAVASGVAQWWCALRVRDFARFLAGREQLGQPAAAAGWESRDCEKVLLHEEWRAVDRQQYPAEKQ</sequence>
<evidence type="ECO:0000256" key="2">
    <source>
        <dbReference type="SAM" id="SignalP"/>
    </source>
</evidence>
<accession>A0A6A6BL94</accession>
<keyword evidence="1" id="KW-0812">Transmembrane</keyword>
<feature type="transmembrane region" description="Helical" evidence="1">
    <location>
        <begin position="145"/>
        <end position="169"/>
    </location>
</feature>
<feature type="signal peptide" evidence="2">
    <location>
        <begin position="1"/>
        <end position="26"/>
    </location>
</feature>
<name>A0A6A6BL94_9PEZI</name>
<gene>
    <name evidence="3" type="ORF">K452DRAFT_296334</name>
</gene>
<evidence type="ECO:0008006" key="5">
    <source>
        <dbReference type="Google" id="ProtNLM"/>
    </source>
</evidence>
<dbReference type="Proteomes" id="UP000799438">
    <property type="component" value="Unassembled WGS sequence"/>
</dbReference>
<dbReference type="GeneID" id="54299399"/>
<keyword evidence="2" id="KW-0732">Signal</keyword>
<organism evidence="3 4">
    <name type="scientific">Aplosporella prunicola CBS 121167</name>
    <dbReference type="NCBI Taxonomy" id="1176127"/>
    <lineage>
        <taxon>Eukaryota</taxon>
        <taxon>Fungi</taxon>
        <taxon>Dikarya</taxon>
        <taxon>Ascomycota</taxon>
        <taxon>Pezizomycotina</taxon>
        <taxon>Dothideomycetes</taxon>
        <taxon>Dothideomycetes incertae sedis</taxon>
        <taxon>Botryosphaeriales</taxon>
        <taxon>Aplosporellaceae</taxon>
        <taxon>Aplosporella</taxon>
    </lineage>
</organism>
<reference evidence="3" key="1">
    <citation type="journal article" date="2020" name="Stud. Mycol.">
        <title>101 Dothideomycetes genomes: a test case for predicting lifestyles and emergence of pathogens.</title>
        <authorList>
            <person name="Haridas S."/>
            <person name="Albert R."/>
            <person name="Binder M."/>
            <person name="Bloem J."/>
            <person name="Labutti K."/>
            <person name="Salamov A."/>
            <person name="Andreopoulos B."/>
            <person name="Baker S."/>
            <person name="Barry K."/>
            <person name="Bills G."/>
            <person name="Bluhm B."/>
            <person name="Cannon C."/>
            <person name="Castanera R."/>
            <person name="Culley D."/>
            <person name="Daum C."/>
            <person name="Ezra D."/>
            <person name="Gonzalez J."/>
            <person name="Henrissat B."/>
            <person name="Kuo A."/>
            <person name="Liang C."/>
            <person name="Lipzen A."/>
            <person name="Lutzoni F."/>
            <person name="Magnuson J."/>
            <person name="Mondo S."/>
            <person name="Nolan M."/>
            <person name="Ohm R."/>
            <person name="Pangilinan J."/>
            <person name="Park H.-J."/>
            <person name="Ramirez L."/>
            <person name="Alfaro M."/>
            <person name="Sun H."/>
            <person name="Tritt A."/>
            <person name="Yoshinaga Y."/>
            <person name="Zwiers L.-H."/>
            <person name="Turgeon B."/>
            <person name="Goodwin S."/>
            <person name="Spatafora J."/>
            <person name="Crous P."/>
            <person name="Grigoriev I."/>
        </authorList>
    </citation>
    <scope>NUCLEOTIDE SEQUENCE</scope>
    <source>
        <strain evidence="3">CBS 121167</strain>
    </source>
</reference>
<keyword evidence="1" id="KW-1133">Transmembrane helix</keyword>
<dbReference type="AlphaFoldDB" id="A0A6A6BL94"/>
<keyword evidence="1" id="KW-0472">Membrane</keyword>
<evidence type="ECO:0000313" key="3">
    <source>
        <dbReference type="EMBL" id="KAF2144085.1"/>
    </source>
</evidence>
<feature type="transmembrane region" description="Helical" evidence="1">
    <location>
        <begin position="38"/>
        <end position="59"/>
    </location>
</feature>
<protein>
    <recommendedName>
        <fullName evidence="5">MARVEL domain-containing protein</fullName>
    </recommendedName>
</protein>